<dbReference type="CDD" id="cd04278">
    <property type="entry name" value="ZnMc_MMP"/>
    <property type="match status" value="1"/>
</dbReference>
<name>A0A8J2PBH2_9HEXA</name>
<keyword evidence="6" id="KW-0378">Hydrolase</keyword>
<evidence type="ECO:0000313" key="15">
    <source>
        <dbReference type="Proteomes" id="UP000708208"/>
    </source>
</evidence>
<dbReference type="InterPro" id="IPR000585">
    <property type="entry name" value="Hemopexin-like_dom"/>
</dbReference>
<evidence type="ECO:0000256" key="8">
    <source>
        <dbReference type="ARBA" id="ARBA00023049"/>
    </source>
</evidence>
<dbReference type="Pfam" id="PF00413">
    <property type="entry name" value="Peptidase_M10"/>
    <property type="match status" value="1"/>
</dbReference>
<dbReference type="GO" id="GO:0006508">
    <property type="term" value="P:proteolysis"/>
    <property type="evidence" value="ECO:0007669"/>
    <property type="project" value="UniProtKB-KW"/>
</dbReference>
<keyword evidence="12" id="KW-1133">Transmembrane helix</keyword>
<dbReference type="Proteomes" id="UP000708208">
    <property type="component" value="Unassembled WGS sequence"/>
</dbReference>
<dbReference type="AlphaFoldDB" id="A0A8J2PBH2"/>
<dbReference type="GO" id="GO:0005615">
    <property type="term" value="C:extracellular space"/>
    <property type="evidence" value="ECO:0007669"/>
    <property type="project" value="TreeGrafter"/>
</dbReference>
<reference evidence="14" key="1">
    <citation type="submission" date="2021-06" db="EMBL/GenBank/DDBJ databases">
        <authorList>
            <person name="Hodson N. C."/>
            <person name="Mongue J. A."/>
            <person name="Jaron S. K."/>
        </authorList>
    </citation>
    <scope>NUCLEOTIDE SEQUENCE</scope>
</reference>
<feature type="repeat" description="Hemopexin" evidence="10">
    <location>
        <begin position="518"/>
        <end position="569"/>
    </location>
</feature>
<dbReference type="InterPro" id="IPR018487">
    <property type="entry name" value="Hemopexin-like_repeat"/>
</dbReference>
<evidence type="ECO:0000256" key="10">
    <source>
        <dbReference type="PROSITE-ProRule" id="PRU01011"/>
    </source>
</evidence>
<evidence type="ECO:0000256" key="7">
    <source>
        <dbReference type="ARBA" id="ARBA00022833"/>
    </source>
</evidence>
<dbReference type="InterPro" id="IPR021158">
    <property type="entry name" value="Pept_M10A_Zn_BS"/>
</dbReference>
<feature type="domain" description="Peptidase metallopeptidase" evidence="13">
    <location>
        <begin position="167"/>
        <end position="328"/>
    </location>
</feature>
<comment type="cofactor">
    <cofactor evidence="1">
        <name>Zn(2+)</name>
        <dbReference type="ChEBI" id="CHEBI:29105"/>
    </cofactor>
</comment>
<dbReference type="GO" id="GO:0004222">
    <property type="term" value="F:metalloendopeptidase activity"/>
    <property type="evidence" value="ECO:0007669"/>
    <property type="project" value="InterPro"/>
</dbReference>
<feature type="repeat" description="Hemopexin" evidence="10">
    <location>
        <begin position="470"/>
        <end position="511"/>
    </location>
</feature>
<dbReference type="InterPro" id="IPR021190">
    <property type="entry name" value="Pept_M10A"/>
</dbReference>
<evidence type="ECO:0000256" key="12">
    <source>
        <dbReference type="SAM" id="Phobius"/>
    </source>
</evidence>
<dbReference type="InterPro" id="IPR002477">
    <property type="entry name" value="Peptidoglycan-bd-like"/>
</dbReference>
<keyword evidence="4" id="KW-0479">Metal-binding</keyword>
<dbReference type="InterPro" id="IPR033739">
    <property type="entry name" value="M10A_MMP"/>
</dbReference>
<dbReference type="Pfam" id="PF00045">
    <property type="entry name" value="Hemopexin"/>
    <property type="match status" value="3"/>
</dbReference>
<evidence type="ECO:0000256" key="11">
    <source>
        <dbReference type="SAM" id="MobiDB-lite"/>
    </source>
</evidence>
<evidence type="ECO:0000313" key="14">
    <source>
        <dbReference type="EMBL" id="CAG7816597.1"/>
    </source>
</evidence>
<accession>A0A8J2PBH2</accession>
<dbReference type="InterPro" id="IPR006026">
    <property type="entry name" value="Peptidase_Metallo"/>
</dbReference>
<keyword evidence="5" id="KW-0732">Signal</keyword>
<dbReference type="PROSITE" id="PS00546">
    <property type="entry name" value="CYSTEINE_SWITCH"/>
    <property type="match status" value="1"/>
</dbReference>
<evidence type="ECO:0000256" key="9">
    <source>
        <dbReference type="ARBA" id="ARBA00023145"/>
    </source>
</evidence>
<evidence type="ECO:0000256" key="2">
    <source>
        <dbReference type="ARBA" id="ARBA00010370"/>
    </source>
</evidence>
<gene>
    <name evidence="14" type="ORF">AFUS01_LOCUS27212</name>
</gene>
<dbReference type="EMBL" id="CAJVCH010374417">
    <property type="protein sequence ID" value="CAG7816597.1"/>
    <property type="molecule type" value="Genomic_DNA"/>
</dbReference>
<dbReference type="GO" id="GO:0030198">
    <property type="term" value="P:extracellular matrix organization"/>
    <property type="evidence" value="ECO:0007669"/>
    <property type="project" value="TreeGrafter"/>
</dbReference>
<feature type="repeat" description="Hemopexin" evidence="10">
    <location>
        <begin position="424"/>
        <end position="469"/>
    </location>
</feature>
<evidence type="ECO:0000256" key="6">
    <source>
        <dbReference type="ARBA" id="ARBA00022801"/>
    </source>
</evidence>
<evidence type="ECO:0000256" key="1">
    <source>
        <dbReference type="ARBA" id="ARBA00001947"/>
    </source>
</evidence>
<keyword evidence="15" id="KW-1185">Reference proteome</keyword>
<dbReference type="GO" id="GO:0031012">
    <property type="term" value="C:extracellular matrix"/>
    <property type="evidence" value="ECO:0007669"/>
    <property type="project" value="InterPro"/>
</dbReference>
<dbReference type="SMART" id="SM00235">
    <property type="entry name" value="ZnMc"/>
    <property type="match status" value="1"/>
</dbReference>
<evidence type="ECO:0000256" key="3">
    <source>
        <dbReference type="ARBA" id="ARBA00022670"/>
    </source>
</evidence>
<keyword evidence="9" id="KW-0865">Zymogen</keyword>
<feature type="region of interest" description="Disordered" evidence="11">
    <location>
        <begin position="346"/>
        <end position="368"/>
    </location>
</feature>
<dbReference type="PIRSF" id="PIRSF001191">
    <property type="entry name" value="Peptidase_M10A_matrix"/>
    <property type="match status" value="1"/>
</dbReference>
<dbReference type="Pfam" id="PF01471">
    <property type="entry name" value="PG_binding_1"/>
    <property type="match status" value="1"/>
</dbReference>
<protein>
    <recommendedName>
        <fullName evidence="13">Peptidase metallopeptidase domain-containing protein</fullName>
    </recommendedName>
</protein>
<dbReference type="InterPro" id="IPR001818">
    <property type="entry name" value="Pept_M10_metallopeptidase"/>
</dbReference>
<evidence type="ECO:0000256" key="4">
    <source>
        <dbReference type="ARBA" id="ARBA00022723"/>
    </source>
</evidence>
<dbReference type="PANTHER" id="PTHR10201:SF331">
    <property type="entry name" value="MATRIX METALLOPROTEINASE-14-LIKE ISOFORM X1"/>
    <property type="match status" value="1"/>
</dbReference>
<dbReference type="CDD" id="cd00094">
    <property type="entry name" value="HX"/>
    <property type="match status" value="1"/>
</dbReference>
<comment type="similarity">
    <text evidence="2">Belongs to the peptidase M10A family.</text>
</comment>
<comment type="caution">
    <text evidence="14">The sequence shown here is derived from an EMBL/GenBank/DDBJ whole genome shotgun (WGS) entry which is preliminary data.</text>
</comment>
<dbReference type="GO" id="GO:0008270">
    <property type="term" value="F:zinc ion binding"/>
    <property type="evidence" value="ECO:0007669"/>
    <property type="project" value="InterPro"/>
</dbReference>
<organism evidence="14 15">
    <name type="scientific">Allacma fusca</name>
    <dbReference type="NCBI Taxonomy" id="39272"/>
    <lineage>
        <taxon>Eukaryota</taxon>
        <taxon>Metazoa</taxon>
        <taxon>Ecdysozoa</taxon>
        <taxon>Arthropoda</taxon>
        <taxon>Hexapoda</taxon>
        <taxon>Collembola</taxon>
        <taxon>Symphypleona</taxon>
        <taxon>Sminthuridae</taxon>
        <taxon>Allacma</taxon>
    </lineage>
</organism>
<keyword evidence="12" id="KW-0472">Membrane</keyword>
<keyword evidence="12" id="KW-0812">Transmembrane</keyword>
<dbReference type="FunFam" id="3.40.390.10:FF:000068">
    <property type="entry name" value="Predicted protein"/>
    <property type="match status" value="1"/>
</dbReference>
<evidence type="ECO:0000259" key="13">
    <source>
        <dbReference type="SMART" id="SM00235"/>
    </source>
</evidence>
<keyword evidence="3" id="KW-0645">Protease</keyword>
<keyword evidence="8" id="KW-0482">Metalloprotease</keyword>
<dbReference type="SMART" id="SM00120">
    <property type="entry name" value="HX"/>
    <property type="match status" value="4"/>
</dbReference>
<dbReference type="PANTHER" id="PTHR10201">
    <property type="entry name" value="MATRIX METALLOPROTEINASE"/>
    <property type="match status" value="1"/>
</dbReference>
<evidence type="ECO:0000256" key="5">
    <source>
        <dbReference type="ARBA" id="ARBA00022729"/>
    </source>
</evidence>
<dbReference type="PROSITE" id="PS51642">
    <property type="entry name" value="HEMOPEXIN_2"/>
    <property type="match status" value="3"/>
</dbReference>
<proteinExistence type="inferred from homology"/>
<dbReference type="GO" id="GO:0030574">
    <property type="term" value="P:collagen catabolic process"/>
    <property type="evidence" value="ECO:0007669"/>
    <property type="project" value="TreeGrafter"/>
</dbReference>
<dbReference type="OrthoDB" id="406838at2759"/>
<sequence>MEGIKSLWYDYPHFDFESVYHPLDIWNRVVRYSKSVYNEKECPVRGSCWHLVPFFVYSVQKVIMLYVLLMVLLQVSLGAYGTVVEDESDALHYLARFGYVSEDALTGMNLVDASPFIKQFQEMMGINVTGKLDKETLKMMNAPRCGNPDVHQKIRTENRRSKRYVLTQSRWEKRDVTYRISEFSRRPGVSEALVDRDVQRAFQLWQDVTNLNFIKVDRGDADIDIRFLTGDHGDLNSFDGPGKTLAHAFSPGLGLGGDVHFDDHEHWTSDSPDGFNTLFVATHEIGHALGLDHSKEKHSIMAAAYAGYRPHLQLHPDDIQGIQAIYGRKESRSSFRGVAPPIVPPENYFMTQPTSVPRRPTRIPEHRPQAETDLCKNPKIDAIASLPDRSVTIFTGSYFYLMYPDIGRLDANGRTIGSIFKTVDNNIDAAFGSSNGYTYIFKGEKYWRFRDFTLSQGYPKTISEQFPGIPNDIDAAFEWPKNKRIYFFKGDKLWAFNRFRKPPVSNRYPLQVTELNLPSNIDAAFVAPNGHCYLFKGSKYWRLDDYDLLKVAEAQPPYPRDTRLMWFQCDKNKPKPEEI</sequence>
<feature type="transmembrane region" description="Helical" evidence="12">
    <location>
        <begin position="63"/>
        <end position="83"/>
    </location>
</feature>
<keyword evidence="7" id="KW-0862">Zinc</keyword>